<accession>A0A1Y5TTA8</accession>
<evidence type="ECO:0000313" key="1">
    <source>
        <dbReference type="EMBL" id="SLN71922.1"/>
    </source>
</evidence>
<reference evidence="1 2" key="1">
    <citation type="submission" date="2017-03" db="EMBL/GenBank/DDBJ databases">
        <authorList>
            <person name="Afonso C.L."/>
            <person name="Miller P.J."/>
            <person name="Scott M.A."/>
            <person name="Spackman E."/>
            <person name="Goraichik I."/>
            <person name="Dimitrov K.M."/>
            <person name="Suarez D.L."/>
            <person name="Swayne D.E."/>
        </authorList>
    </citation>
    <scope>NUCLEOTIDE SEQUENCE [LARGE SCALE GENOMIC DNA]</scope>
    <source>
        <strain evidence="1 2">CECT 7023</strain>
    </source>
</reference>
<dbReference type="RefSeq" id="WP_143535620.1">
    <property type="nucleotide sequence ID" value="NZ_FWFZ01000024.1"/>
</dbReference>
<sequence>MDPINDDYLTILISLLNAAIGSATGLHDQEHVENTFAGVVFPPSSSDTPTAAAYLAALADACHGEIGALAGYPPDIYVRNGSDFLFHTSVGADCLNDTDDEYLSQVVDWRTLIGVMPDAVRNRFSFWSNDPPPTGDAVWEQLSSLDPTIRRMRRFVPEPFAYWPVKPVHWWTQRTLVEELLASAAPEGAANVLRDKLGLFYPEHDGSGTERARARNLRFVLHVKNHILIETGHYRPNFADAGGYCRFAAHSGHSVSSRADAWGSTVDLGCLRDRGELLPGMKERISPRLNEVDFTDAHIEFDFIGEINSPIGNSTNDDHLAFLNRLKHVIDGSFPGFRPVFDEWTDNLPRME</sequence>
<gene>
    <name evidence="1" type="ORF">ROA7023_03564</name>
</gene>
<dbReference type="AlphaFoldDB" id="A0A1Y5TTA8"/>
<name>A0A1Y5TTA8_9RHOB</name>
<proteinExistence type="predicted"/>
<dbReference type="EMBL" id="FWFZ01000024">
    <property type="protein sequence ID" value="SLN71922.1"/>
    <property type="molecule type" value="Genomic_DNA"/>
</dbReference>
<dbReference type="Proteomes" id="UP000193900">
    <property type="component" value="Unassembled WGS sequence"/>
</dbReference>
<evidence type="ECO:0000313" key="2">
    <source>
        <dbReference type="Proteomes" id="UP000193900"/>
    </source>
</evidence>
<keyword evidence="2" id="KW-1185">Reference proteome</keyword>
<organism evidence="1 2">
    <name type="scientific">Roseisalinus antarcticus</name>
    <dbReference type="NCBI Taxonomy" id="254357"/>
    <lineage>
        <taxon>Bacteria</taxon>
        <taxon>Pseudomonadati</taxon>
        <taxon>Pseudomonadota</taxon>
        <taxon>Alphaproteobacteria</taxon>
        <taxon>Rhodobacterales</taxon>
        <taxon>Roseobacteraceae</taxon>
        <taxon>Roseisalinus</taxon>
    </lineage>
</organism>
<dbReference type="OrthoDB" id="9997058at2"/>
<protein>
    <submittedName>
        <fullName evidence="1">Uncharacterized protein</fullName>
    </submittedName>
</protein>